<dbReference type="PANTHER" id="PTHR48079">
    <property type="entry name" value="PROTEIN YEEZ"/>
    <property type="match status" value="1"/>
</dbReference>
<dbReference type="EMBL" id="PYBW01000038">
    <property type="protein sequence ID" value="PYC80841.1"/>
    <property type="molecule type" value="Genomic_DNA"/>
</dbReference>
<dbReference type="InterPro" id="IPR001509">
    <property type="entry name" value="Epimerase_deHydtase"/>
</dbReference>
<accession>A0A2V4NJU9</accession>
<name>A0A2V4NJU9_9ACTN</name>
<proteinExistence type="predicted"/>
<dbReference type="GO" id="GO:0005737">
    <property type="term" value="C:cytoplasm"/>
    <property type="evidence" value="ECO:0007669"/>
    <property type="project" value="TreeGrafter"/>
</dbReference>
<dbReference type="Gene3D" id="3.40.50.720">
    <property type="entry name" value="NAD(P)-binding Rossmann-like Domain"/>
    <property type="match status" value="1"/>
</dbReference>
<sequence length="328" mass="34626">MRQVLVTGATGTVGHPLARLLAERGDRVRALVRDPAAAQRVLPPGVAAVAGDVTDPASVRAALKGCDTVFHTAGLPEQWLTDRSLFQRVNVDGTAHLVDAALAEGVSCFVHTSTMDVFERPHEGSFDESALAEAPLGTAYERSKQQADRLVSTAIAERGLPGRIVHPAAVFGPGPAHPTALNRLLVDLARNRVPVLPPGGMAVVGNEDLARGQLLVAEREIGARYLFVDKFLELPQLAELVRSVHPGTRVPMPLATPVAWVVAAVGELAAKLTRSAPLLSFGELHFLTAEVTPSAARARRELGWAPGEAAEAVAATLRHFRAAASPDS</sequence>
<reference evidence="2 3" key="1">
    <citation type="submission" date="2018-03" db="EMBL/GenBank/DDBJ databases">
        <title>Bioinformatic expansion and discovery of thiopeptide antibiotics.</title>
        <authorList>
            <person name="Schwalen C.J."/>
            <person name="Hudson G.A."/>
            <person name="Mitchell D.A."/>
        </authorList>
    </citation>
    <scope>NUCLEOTIDE SEQUENCE [LARGE SCALE GENOMIC DNA]</scope>
    <source>
        <strain evidence="2 3">ATCC 21389</strain>
    </source>
</reference>
<dbReference type="AlphaFoldDB" id="A0A2V4NJU9"/>
<comment type="caution">
    <text evidence="2">The sequence shown here is derived from an EMBL/GenBank/DDBJ whole genome shotgun (WGS) entry which is preliminary data.</text>
</comment>
<dbReference type="GO" id="GO:0004029">
    <property type="term" value="F:aldehyde dehydrogenase (NAD+) activity"/>
    <property type="evidence" value="ECO:0007669"/>
    <property type="project" value="TreeGrafter"/>
</dbReference>
<protein>
    <submittedName>
        <fullName evidence="2">NAD-dependent dehydratase</fullName>
    </submittedName>
</protein>
<dbReference type="Pfam" id="PF01370">
    <property type="entry name" value="Epimerase"/>
    <property type="match status" value="1"/>
</dbReference>
<feature type="domain" description="NAD-dependent epimerase/dehydratase" evidence="1">
    <location>
        <begin position="4"/>
        <end position="191"/>
    </location>
</feature>
<dbReference type="InterPro" id="IPR036291">
    <property type="entry name" value="NAD(P)-bd_dom_sf"/>
</dbReference>
<evidence type="ECO:0000313" key="3">
    <source>
        <dbReference type="Proteomes" id="UP000248039"/>
    </source>
</evidence>
<evidence type="ECO:0000313" key="2">
    <source>
        <dbReference type="EMBL" id="PYC80841.1"/>
    </source>
</evidence>
<dbReference type="InterPro" id="IPR051783">
    <property type="entry name" value="NAD(P)-dependent_oxidoreduct"/>
</dbReference>
<evidence type="ECO:0000259" key="1">
    <source>
        <dbReference type="Pfam" id="PF01370"/>
    </source>
</evidence>
<dbReference type="OrthoDB" id="9778052at2"/>
<dbReference type="PANTHER" id="PTHR48079:SF6">
    <property type="entry name" value="NAD(P)-BINDING DOMAIN-CONTAINING PROTEIN-RELATED"/>
    <property type="match status" value="1"/>
</dbReference>
<dbReference type="Proteomes" id="UP000248039">
    <property type="component" value="Unassembled WGS sequence"/>
</dbReference>
<gene>
    <name evidence="2" type="ORF">C7C46_11890</name>
</gene>
<organism evidence="2 3">
    <name type="scientific">Streptomyces tateyamensis</name>
    <dbReference type="NCBI Taxonomy" id="565073"/>
    <lineage>
        <taxon>Bacteria</taxon>
        <taxon>Bacillati</taxon>
        <taxon>Actinomycetota</taxon>
        <taxon>Actinomycetes</taxon>
        <taxon>Kitasatosporales</taxon>
        <taxon>Streptomycetaceae</taxon>
        <taxon>Streptomyces</taxon>
    </lineage>
</organism>
<dbReference type="SUPFAM" id="SSF51735">
    <property type="entry name" value="NAD(P)-binding Rossmann-fold domains"/>
    <property type="match status" value="1"/>
</dbReference>
<dbReference type="RefSeq" id="WP_110668601.1">
    <property type="nucleotide sequence ID" value="NZ_PYBW01000038.1"/>
</dbReference>
<keyword evidence="3" id="KW-1185">Reference proteome</keyword>